<dbReference type="KEGG" id="mhl:MHLP_00835"/>
<sequence length="152" mass="16668">MVLKAIALKLGLPALLVGGGTYGVVQAIPLESFDTSGSLFSISTKENQHVTLMCPYYDYSNNEHANLKLVKVSEDTAELKCVKANQEQKEKTLKVTGTEKPEVGLSKLVCESQDLHEIRAYACSLDQKKLQLTLGKETIGDKLQQKVTIKVT</sequence>
<dbReference type="EMBL" id="CP003731">
    <property type="protein sequence ID" value="AFO51747.1"/>
    <property type="molecule type" value="Genomic_DNA"/>
</dbReference>
<evidence type="ECO:0000313" key="2">
    <source>
        <dbReference type="Proteomes" id="UP000006502"/>
    </source>
</evidence>
<reference evidence="2" key="2">
    <citation type="submission" date="2012-07" db="EMBL/GenBank/DDBJ databases">
        <title>Complete genome sequence of 'Candidatus Mycoplasma haemolamae'.</title>
        <authorList>
            <person name="Guimaraes A.M.S."/>
            <person name="Toth B."/>
            <person name="Santos A.P."/>
            <person name="Nascimento N.C."/>
            <person name="Sojka J.E."/>
            <person name="Messick J.B."/>
        </authorList>
    </citation>
    <scope>NUCLEOTIDE SEQUENCE [LARGE SCALE GENOMIC DNA]</scope>
    <source>
        <strain evidence="2">Purdue</strain>
    </source>
</reference>
<organism evidence="1 2">
    <name type="scientific">Mycoplasma haematolamae (strain Purdue)</name>
    <dbReference type="NCBI Taxonomy" id="1212765"/>
    <lineage>
        <taxon>Bacteria</taxon>
        <taxon>Bacillati</taxon>
        <taxon>Mycoplasmatota</taxon>
        <taxon>Mollicutes</taxon>
        <taxon>Mycoplasmataceae</taxon>
        <taxon>Mycoplasma</taxon>
    </lineage>
</organism>
<dbReference type="STRING" id="1212765.MHLP_00835"/>
<proteinExistence type="predicted"/>
<dbReference type="PATRIC" id="fig|1212765.3.peg.192"/>
<reference evidence="1 2" key="1">
    <citation type="journal article" date="2012" name="J. Bacteriol.">
        <title>Genome Sequence of "Candidatus Mycoplasma haemolamae" Strain Purdue, a Red Blood Cell Pathogen of Alpacas (Vicugna pacos) and Llamas (Lama glama).</title>
        <authorList>
            <person name="Guimaraes A.M."/>
            <person name="Toth B."/>
            <person name="Santos A.P."/>
            <person name="do Nascimento N.C."/>
            <person name="Kritchevsky J.E."/>
            <person name="Messick J.B."/>
        </authorList>
    </citation>
    <scope>NUCLEOTIDE SEQUENCE [LARGE SCALE GENOMIC DNA]</scope>
    <source>
        <strain evidence="1 2">Purdue</strain>
    </source>
</reference>
<dbReference type="Proteomes" id="UP000006502">
    <property type="component" value="Chromosome"/>
</dbReference>
<gene>
    <name evidence="1" type="ordered locus">MHLP_00835</name>
</gene>
<name>I7C5G3_MYCHA</name>
<keyword evidence="2" id="KW-1185">Reference proteome</keyword>
<accession>I7C5G3</accession>
<protein>
    <submittedName>
        <fullName evidence="1">Uncharacterized protein</fullName>
    </submittedName>
</protein>
<evidence type="ECO:0000313" key="1">
    <source>
        <dbReference type="EMBL" id="AFO51747.1"/>
    </source>
</evidence>
<dbReference type="AlphaFoldDB" id="I7C5G3"/>
<dbReference type="HOGENOM" id="CLU_137916_0_0_14"/>